<feature type="active site" description="Proton acceptor; for glutaminase activity" evidence="7">
    <location>
        <position position="43"/>
    </location>
</feature>
<dbReference type="CDD" id="cd07570">
    <property type="entry name" value="GAT_Gln-NAD-synth"/>
    <property type="match status" value="1"/>
</dbReference>
<feature type="binding site" evidence="7">
    <location>
        <position position="213"/>
    </location>
    <ligand>
        <name>L-glutamine</name>
        <dbReference type="ChEBI" id="CHEBI:58359"/>
    </ligand>
</feature>
<dbReference type="SUPFAM" id="SSF52402">
    <property type="entry name" value="Adenine nucleotide alpha hydrolases-like"/>
    <property type="match status" value="1"/>
</dbReference>
<protein>
    <recommendedName>
        <fullName evidence="7 8">Glutamine-dependent NAD(+) synthetase</fullName>
        <ecNumber evidence="7 8">6.3.5.1</ecNumber>
    </recommendedName>
    <alternativeName>
        <fullName evidence="7 8">NAD(+) synthase [glutamine-hydrolyzing]</fullName>
    </alternativeName>
</protein>
<evidence type="ECO:0000256" key="9">
    <source>
        <dbReference type="RuleBase" id="RU003811"/>
    </source>
</evidence>
<comment type="similarity">
    <text evidence="2 7 8">In the C-terminal section; belongs to the NAD synthetase family.</text>
</comment>
<evidence type="ECO:0000256" key="3">
    <source>
        <dbReference type="ARBA" id="ARBA00022598"/>
    </source>
</evidence>
<dbReference type="RefSeq" id="WP_077713911.1">
    <property type="nucleotide sequence ID" value="NZ_CP019698.1"/>
</dbReference>
<dbReference type="InterPro" id="IPR014729">
    <property type="entry name" value="Rossmann-like_a/b/a_fold"/>
</dbReference>
<dbReference type="CDD" id="cd00553">
    <property type="entry name" value="NAD_synthase"/>
    <property type="match status" value="1"/>
</dbReference>
<feature type="active site" description="For glutaminase activity" evidence="7">
    <location>
        <position position="125"/>
    </location>
</feature>
<dbReference type="GO" id="GO:0005524">
    <property type="term" value="F:ATP binding"/>
    <property type="evidence" value="ECO:0007669"/>
    <property type="project" value="UniProtKB-UniRule"/>
</dbReference>
<dbReference type="HAMAP" id="MF_02090">
    <property type="entry name" value="NadE_glutamine_dep"/>
    <property type="match status" value="1"/>
</dbReference>
<feature type="binding site" evidence="7">
    <location>
        <position position="419"/>
    </location>
    <ligand>
        <name>deamido-NAD(+)</name>
        <dbReference type="ChEBI" id="CHEBI:58437"/>
        <note>ligand shared between two neighboring subunits</note>
    </ligand>
</feature>
<sequence>MKLKIALGQMDIIPGRPDINSQTMLQMIDQARAAACQMIIFPEMAIPGYLLGDTWEQTSFLRDCEAYGQDIIAAAQDIVVLFGNVAMDWQKKGDDGRVRKYNAFFVAQQGRLVGGDNFPYPFRIKTLLPNYREFDDDRHFFSLRKLAQELGQTPEDLLSPVIISINGQPLSLGCLLCEDGWGEDYSTKPITSLQQKGVQLFVNISSSPFTLGKNDKRNRVFAKQARQAQTPLIYVNNVGLQNNGKTIYTFDGASTVYNKKGEIIYYCSPAFRETLDILELDLATGGTELPPQEVYPDNGIDYIYQALVYGIQKFTSAIGMRKVVIGISGGIDSAVSACLYAQALGPNNLLLVNMPSRYNSETTKSLAYQLAKNLGCSYMVLPIQQAVDFTIQQIEGTPVENPSSGEKFQLQLTPFMTENIQARDRSSRVLAAVAAAFGGGFTCNANKAETTVGYSTLYGDQAGFLAAIADLWKYQVYQLAHYLNEEIYGREVIPQGIIDIVPSAELSFDQAVDEGKGDPIKYPYHDYLFRSFVQWWNKATPEDILHWYVEGTLEEKIGCAPGLVKQYFATDADFIKDLERWWNQFCGIGVAKRIQAPPILAVSRRAYGFDHREAQNGVYYTKKYRELKEQLLQKCSE</sequence>
<feature type="binding site" evidence="7">
    <location>
        <begin position="326"/>
        <end position="333"/>
    </location>
    <ligand>
        <name>ATP</name>
        <dbReference type="ChEBI" id="CHEBI:30616"/>
    </ligand>
</feature>
<gene>
    <name evidence="7" type="primary">nadE</name>
    <name evidence="11" type="ORF">B0537_07170</name>
</gene>
<keyword evidence="4 7" id="KW-0547">Nucleotide-binding</keyword>
<dbReference type="EC" id="6.3.5.1" evidence="7 8"/>
<dbReference type="GO" id="GO:0009435">
    <property type="term" value="P:NAD+ biosynthetic process"/>
    <property type="evidence" value="ECO:0007669"/>
    <property type="project" value="UniProtKB-UniRule"/>
</dbReference>
<dbReference type="GO" id="GO:0003952">
    <property type="term" value="F:NAD+ synthase (glutamine-hydrolyzing) activity"/>
    <property type="evidence" value="ECO:0007669"/>
    <property type="project" value="UniProtKB-UniRule"/>
</dbReference>
<evidence type="ECO:0000259" key="10">
    <source>
        <dbReference type="PROSITE" id="PS50263"/>
    </source>
</evidence>
<keyword evidence="12" id="KW-1185">Reference proteome</keyword>
<evidence type="ECO:0000256" key="8">
    <source>
        <dbReference type="PIRNR" id="PIRNR006630"/>
    </source>
</evidence>
<evidence type="ECO:0000256" key="5">
    <source>
        <dbReference type="ARBA" id="ARBA00022840"/>
    </source>
</evidence>
<dbReference type="InterPro" id="IPR036526">
    <property type="entry name" value="C-N_Hydrolase_sf"/>
</dbReference>
<dbReference type="InterPro" id="IPR022310">
    <property type="entry name" value="NAD/GMP_synthase"/>
</dbReference>
<evidence type="ECO:0000256" key="4">
    <source>
        <dbReference type="ARBA" id="ARBA00022741"/>
    </source>
</evidence>
<dbReference type="GO" id="GO:0005737">
    <property type="term" value="C:cytoplasm"/>
    <property type="evidence" value="ECO:0007669"/>
    <property type="project" value="InterPro"/>
</dbReference>
<comment type="function">
    <text evidence="7">Catalyzes the ATP-dependent amidation of deamido-NAD to form NAD. Uses L-glutamine as a nitrogen source.</text>
</comment>
<dbReference type="PANTHER" id="PTHR23090:SF7">
    <property type="entry name" value="NH(3)-DEPENDENT NAD(+) SYNTHETASE"/>
    <property type="match status" value="1"/>
</dbReference>
<dbReference type="Gene3D" id="3.40.50.620">
    <property type="entry name" value="HUPs"/>
    <property type="match status" value="1"/>
</dbReference>
<feature type="binding site" evidence="7">
    <location>
        <position position="449"/>
    </location>
    <ligand>
        <name>deamido-NAD(+)</name>
        <dbReference type="ChEBI" id="CHEBI:58437"/>
        <note>ligand shared between two neighboring subunits</note>
    </ligand>
</feature>
<dbReference type="PANTHER" id="PTHR23090">
    <property type="entry name" value="NH 3 /GLUTAMINE-DEPENDENT NAD + SYNTHETASE"/>
    <property type="match status" value="1"/>
</dbReference>
<dbReference type="NCBIfam" id="TIGR00552">
    <property type="entry name" value="nadE"/>
    <property type="match status" value="1"/>
</dbReference>
<feature type="binding site" evidence="7">
    <location>
        <position position="592"/>
    </location>
    <ligand>
        <name>deamido-NAD(+)</name>
        <dbReference type="ChEBI" id="CHEBI:58437"/>
        <note>ligand shared between two neighboring subunits</note>
    </ligand>
</feature>
<dbReference type="UniPathway" id="UPA00253">
    <property type="reaction ID" value="UER00334"/>
</dbReference>
<evidence type="ECO:0000256" key="6">
    <source>
        <dbReference type="ARBA" id="ARBA00023027"/>
    </source>
</evidence>
<dbReference type="GO" id="GO:0004359">
    <property type="term" value="F:glutaminase activity"/>
    <property type="evidence" value="ECO:0007669"/>
    <property type="project" value="InterPro"/>
</dbReference>
<evidence type="ECO:0000256" key="2">
    <source>
        <dbReference type="ARBA" id="ARBA00007145"/>
    </source>
</evidence>
<dbReference type="AlphaFoldDB" id="A0A1S6IVU0"/>
<evidence type="ECO:0000313" key="11">
    <source>
        <dbReference type="EMBL" id="AQS58885.1"/>
    </source>
</evidence>
<dbReference type="KEGG" id="dfg:B0537_07170"/>
<dbReference type="PROSITE" id="PS50263">
    <property type="entry name" value="CN_HYDROLASE"/>
    <property type="match status" value="1"/>
</dbReference>
<keyword evidence="3 7" id="KW-0436">Ligase</keyword>
<reference evidence="11 12" key="1">
    <citation type="journal article" date="2016" name="Int. J. Syst. Evol. Microbiol.">
        <title>Desulfotomaculum ferrireducens sp. nov., a moderately thermophilic sulfate-reducing and dissimilatory Fe(III)-reducing bacterium isolated from compost.</title>
        <authorList>
            <person name="Yang G."/>
            <person name="Guo J."/>
            <person name="Zhuang L."/>
            <person name="Yuan Y."/>
            <person name="Zhou S."/>
        </authorList>
    </citation>
    <scope>NUCLEOTIDE SEQUENCE [LARGE SCALE GENOMIC DNA]</scope>
    <source>
        <strain evidence="11 12">GSS09</strain>
    </source>
</reference>
<dbReference type="InterPro" id="IPR014445">
    <property type="entry name" value="Gln-dep_NAD_synthase"/>
</dbReference>
<dbReference type="Gene3D" id="3.60.110.10">
    <property type="entry name" value="Carbon-nitrogen hydrolase"/>
    <property type="match status" value="1"/>
</dbReference>
<evidence type="ECO:0000256" key="1">
    <source>
        <dbReference type="ARBA" id="ARBA00005188"/>
    </source>
</evidence>
<comment type="similarity">
    <text evidence="9">Belongs to the NAD synthetase family.</text>
</comment>
<proteinExistence type="inferred from homology"/>
<dbReference type="OrthoDB" id="9803818at2"/>
<feature type="domain" description="CN hydrolase" evidence="10">
    <location>
        <begin position="3"/>
        <end position="282"/>
    </location>
</feature>
<dbReference type="Pfam" id="PF02540">
    <property type="entry name" value="NAD_synthase"/>
    <property type="match status" value="1"/>
</dbReference>
<accession>A0A1S6IVU0</accession>
<dbReference type="Proteomes" id="UP000189464">
    <property type="component" value="Chromosome"/>
</dbReference>
<comment type="caution">
    <text evidence="7">Lacks conserved residue(s) required for the propagation of feature annotation.</text>
</comment>
<dbReference type="GO" id="GO:0008795">
    <property type="term" value="F:NAD+ synthase activity"/>
    <property type="evidence" value="ECO:0007669"/>
    <property type="project" value="UniProtKB-UniRule"/>
</dbReference>
<feature type="active site" description="Nucleophile; for glutaminase activity" evidence="7">
    <location>
        <position position="177"/>
    </location>
</feature>
<keyword evidence="6 7" id="KW-0520">NAD</keyword>
<feature type="binding site" evidence="7">
    <location>
        <position position="207"/>
    </location>
    <ligand>
        <name>L-glutamine</name>
        <dbReference type="ChEBI" id="CHEBI:58359"/>
    </ligand>
</feature>
<comment type="pathway">
    <text evidence="1 7 8">Cofactor biosynthesis; NAD(+) biosynthesis; NAD(+) from deamido-NAD(+) (L-Gln route): step 1/1.</text>
</comment>
<dbReference type="Pfam" id="PF00795">
    <property type="entry name" value="CN_hydrolase"/>
    <property type="match status" value="1"/>
</dbReference>
<organism evidence="11 12">
    <name type="scientific">Desulforamulus ferrireducens</name>
    <dbReference type="NCBI Taxonomy" id="1833852"/>
    <lineage>
        <taxon>Bacteria</taxon>
        <taxon>Bacillati</taxon>
        <taxon>Bacillota</taxon>
        <taxon>Clostridia</taxon>
        <taxon>Eubacteriales</taxon>
        <taxon>Peptococcaceae</taxon>
        <taxon>Desulforamulus</taxon>
    </lineage>
</organism>
<dbReference type="InterPro" id="IPR003010">
    <property type="entry name" value="C-N_Hydrolase"/>
</dbReference>
<dbReference type="SUPFAM" id="SSF56317">
    <property type="entry name" value="Carbon-nitrogen hydrolase"/>
    <property type="match status" value="1"/>
</dbReference>
<name>A0A1S6IVU0_9FIRM</name>
<dbReference type="InterPro" id="IPR003694">
    <property type="entry name" value="NAD_synthase"/>
</dbReference>
<dbReference type="PIRSF" id="PIRSF006630">
    <property type="entry name" value="NADS_GAT"/>
    <property type="match status" value="1"/>
</dbReference>
<dbReference type="STRING" id="1833852.B0537_07170"/>
<feature type="binding site" evidence="7">
    <location>
        <position position="131"/>
    </location>
    <ligand>
        <name>L-glutamine</name>
        <dbReference type="ChEBI" id="CHEBI:58359"/>
    </ligand>
</feature>
<evidence type="ECO:0000313" key="12">
    <source>
        <dbReference type="Proteomes" id="UP000189464"/>
    </source>
</evidence>
<evidence type="ECO:0000256" key="7">
    <source>
        <dbReference type="HAMAP-Rule" id="MF_02090"/>
    </source>
</evidence>
<dbReference type="EMBL" id="CP019698">
    <property type="protein sequence ID" value="AQS58885.1"/>
    <property type="molecule type" value="Genomic_DNA"/>
</dbReference>
<comment type="catalytic activity">
    <reaction evidence="7 8">
        <text>deamido-NAD(+) + L-glutamine + ATP + H2O = L-glutamate + AMP + diphosphate + NAD(+) + H(+)</text>
        <dbReference type="Rhea" id="RHEA:24384"/>
        <dbReference type="ChEBI" id="CHEBI:15377"/>
        <dbReference type="ChEBI" id="CHEBI:15378"/>
        <dbReference type="ChEBI" id="CHEBI:29985"/>
        <dbReference type="ChEBI" id="CHEBI:30616"/>
        <dbReference type="ChEBI" id="CHEBI:33019"/>
        <dbReference type="ChEBI" id="CHEBI:57540"/>
        <dbReference type="ChEBI" id="CHEBI:58359"/>
        <dbReference type="ChEBI" id="CHEBI:58437"/>
        <dbReference type="ChEBI" id="CHEBI:456215"/>
        <dbReference type="EC" id="6.3.5.1"/>
    </reaction>
</comment>
<keyword evidence="5 7" id="KW-0067">ATP-binding</keyword>